<name>A0ABP0R7V0_9DINO</name>
<proteinExistence type="predicted"/>
<dbReference type="InterPro" id="IPR021838">
    <property type="entry name" value="DUF3431"/>
</dbReference>
<dbReference type="Proteomes" id="UP001642484">
    <property type="component" value="Unassembled WGS sequence"/>
</dbReference>
<feature type="non-terminal residue" evidence="1">
    <location>
        <position position="296"/>
    </location>
</feature>
<protein>
    <submittedName>
        <fullName evidence="1">Uncharacterized protein</fullName>
    </submittedName>
</protein>
<comment type="caution">
    <text evidence="1">The sequence shown here is derived from an EMBL/GenBank/DDBJ whole genome shotgun (WGS) entry which is preliminary data.</text>
</comment>
<evidence type="ECO:0000313" key="2">
    <source>
        <dbReference type="Proteomes" id="UP001642484"/>
    </source>
</evidence>
<sequence length="296" mass="34715">MPYCNEPLDGLLSKKTGYDEDWLPSPVPFRHAKLILYRLYDCFDQREVLSDRKALASLPEAAAAAQLFGHVEVVPVNASPSAWEAARYFLHLAENYDKLSDFTIFLHPDVFEHVNPRTLRNVLLSLRVGTFGLSGQDQEWFKYLSLSHHYLLRPSRARFASTNCTEADLGFQDLWQQFFPKAPDFDWYSQENTNFGFYCCSQFLVHRELVQRRPRQWYWSKANEISWEHCATSYMELIWHGIFRGKLHEQKRQERRELPLFLRVAPSQQKHGASGRTEDGCWLVMFMPCSELKAPR</sequence>
<reference evidence="1 2" key="1">
    <citation type="submission" date="2024-02" db="EMBL/GenBank/DDBJ databases">
        <authorList>
            <person name="Chen Y."/>
            <person name="Shah S."/>
            <person name="Dougan E. K."/>
            <person name="Thang M."/>
            <person name="Chan C."/>
        </authorList>
    </citation>
    <scope>NUCLEOTIDE SEQUENCE [LARGE SCALE GENOMIC DNA]</scope>
</reference>
<organism evidence="1 2">
    <name type="scientific">Durusdinium trenchii</name>
    <dbReference type="NCBI Taxonomy" id="1381693"/>
    <lineage>
        <taxon>Eukaryota</taxon>
        <taxon>Sar</taxon>
        <taxon>Alveolata</taxon>
        <taxon>Dinophyceae</taxon>
        <taxon>Suessiales</taxon>
        <taxon>Symbiodiniaceae</taxon>
        <taxon>Durusdinium</taxon>
    </lineage>
</organism>
<keyword evidence="2" id="KW-1185">Reference proteome</keyword>
<dbReference type="EMBL" id="CAXAMN010025632">
    <property type="protein sequence ID" value="CAK9096632.1"/>
    <property type="molecule type" value="Genomic_DNA"/>
</dbReference>
<accession>A0ABP0R7V0</accession>
<evidence type="ECO:0000313" key="1">
    <source>
        <dbReference type="EMBL" id="CAK9096632.1"/>
    </source>
</evidence>
<gene>
    <name evidence="1" type="ORF">CCMP2556_LOCUS45933</name>
</gene>
<dbReference type="Pfam" id="PF11913">
    <property type="entry name" value="DUF3431"/>
    <property type="match status" value="1"/>
</dbReference>